<reference evidence="2 3" key="1">
    <citation type="submission" date="2020-08" db="EMBL/GenBank/DDBJ databases">
        <title>Genomic Encyclopedia of Type Strains, Phase IV (KMG-V): Genome sequencing to study the core and pangenomes of soil and plant-associated prokaryotes.</title>
        <authorList>
            <person name="Whitman W."/>
        </authorList>
    </citation>
    <scope>NUCLEOTIDE SEQUENCE [LARGE SCALE GENOMIC DNA]</scope>
    <source>
        <strain evidence="2 3">M8UP14</strain>
    </source>
</reference>
<evidence type="ECO:0008006" key="4">
    <source>
        <dbReference type="Google" id="ProtNLM"/>
    </source>
</evidence>
<feature type="signal peptide" evidence="1">
    <location>
        <begin position="1"/>
        <end position="26"/>
    </location>
</feature>
<dbReference type="InterPro" id="IPR011250">
    <property type="entry name" value="OMP/PagP_B-barrel"/>
</dbReference>
<evidence type="ECO:0000313" key="2">
    <source>
        <dbReference type="EMBL" id="MBB5057884.1"/>
    </source>
</evidence>
<protein>
    <recommendedName>
        <fullName evidence="4">Outer membrane protein beta-barrel domain-containing protein</fullName>
    </recommendedName>
</protein>
<sequence>MLKLFRSLYGCVLGVTVLASFSTASSQTTALSRQLDRVDVAVSGIGAITKGVSGNNYIAQAVTLNASTTVGALVTVRYTKSPLLGAEFNYSYTRFTENFSGSPFSQPSGINTPFGVQTNASEYTMGYVAHLPSLLGVQPFASVGAGATAFKPTPLGGQGLPEQARATYYYSVGAEDQLTRFFGVRAQLRQTFYKSPDFGQNYLTINQQTFTLEPGIGFYIKF</sequence>
<evidence type="ECO:0000313" key="3">
    <source>
        <dbReference type="Proteomes" id="UP000540989"/>
    </source>
</evidence>
<dbReference type="Proteomes" id="UP000540989">
    <property type="component" value="Unassembled WGS sequence"/>
</dbReference>
<dbReference type="SUPFAM" id="SSF56925">
    <property type="entry name" value="OMPA-like"/>
    <property type="match status" value="1"/>
</dbReference>
<keyword evidence="3" id="KW-1185">Reference proteome</keyword>
<accession>A0A7W7ZE20</accession>
<dbReference type="Gene3D" id="2.40.160.20">
    <property type="match status" value="1"/>
</dbReference>
<dbReference type="EMBL" id="JACHIP010000003">
    <property type="protein sequence ID" value="MBB5057884.1"/>
    <property type="molecule type" value="Genomic_DNA"/>
</dbReference>
<name>A0A7W7ZE20_9BACT</name>
<dbReference type="AlphaFoldDB" id="A0A7W7ZE20"/>
<organism evidence="2 3">
    <name type="scientific">Granulicella aggregans</name>
    <dbReference type="NCBI Taxonomy" id="474949"/>
    <lineage>
        <taxon>Bacteria</taxon>
        <taxon>Pseudomonadati</taxon>
        <taxon>Acidobacteriota</taxon>
        <taxon>Terriglobia</taxon>
        <taxon>Terriglobales</taxon>
        <taxon>Acidobacteriaceae</taxon>
        <taxon>Granulicella</taxon>
    </lineage>
</organism>
<dbReference type="RefSeq" id="WP_184217052.1">
    <property type="nucleotide sequence ID" value="NZ_JACHIP010000003.1"/>
</dbReference>
<comment type="caution">
    <text evidence="2">The sequence shown here is derived from an EMBL/GenBank/DDBJ whole genome shotgun (WGS) entry which is preliminary data.</text>
</comment>
<gene>
    <name evidence="2" type="ORF">HDF16_002590</name>
</gene>
<feature type="chain" id="PRO_5031030323" description="Outer membrane protein beta-barrel domain-containing protein" evidence="1">
    <location>
        <begin position="27"/>
        <end position="222"/>
    </location>
</feature>
<evidence type="ECO:0000256" key="1">
    <source>
        <dbReference type="SAM" id="SignalP"/>
    </source>
</evidence>
<keyword evidence="1" id="KW-0732">Signal</keyword>
<proteinExistence type="predicted"/>